<dbReference type="SUPFAM" id="SSF56112">
    <property type="entry name" value="Protein kinase-like (PK-like)"/>
    <property type="match status" value="1"/>
</dbReference>
<evidence type="ECO:0000256" key="8">
    <source>
        <dbReference type="SAM" id="Phobius"/>
    </source>
</evidence>
<proteinExistence type="predicted"/>
<dbReference type="CDD" id="cd14066">
    <property type="entry name" value="STKc_IRAK"/>
    <property type="match status" value="1"/>
</dbReference>
<gene>
    <name evidence="12" type="ORF">KFL_000530340</name>
</gene>
<dbReference type="GO" id="GO:0005886">
    <property type="term" value="C:plasma membrane"/>
    <property type="evidence" value="ECO:0000318"/>
    <property type="project" value="GO_Central"/>
</dbReference>
<feature type="domain" description="Protein kinase" evidence="10">
    <location>
        <begin position="475"/>
        <end position="750"/>
    </location>
</feature>
<feature type="chain" id="PRO_5013095797" evidence="9">
    <location>
        <begin position="30"/>
        <end position="788"/>
    </location>
</feature>
<dbReference type="PROSITE" id="PS50041">
    <property type="entry name" value="C_TYPE_LECTIN_2"/>
    <property type="match status" value="1"/>
</dbReference>
<dbReference type="PROSITE" id="PS51257">
    <property type="entry name" value="PROKAR_LIPOPROTEIN"/>
    <property type="match status" value="1"/>
</dbReference>
<dbReference type="InterPro" id="IPR001304">
    <property type="entry name" value="C-type_lectin-like"/>
</dbReference>
<dbReference type="SUPFAM" id="SSF56436">
    <property type="entry name" value="C-type lectin-like"/>
    <property type="match status" value="1"/>
</dbReference>
<dbReference type="PROSITE" id="PS50011">
    <property type="entry name" value="PROTEIN_KINASE_DOM"/>
    <property type="match status" value="1"/>
</dbReference>
<evidence type="ECO:0000256" key="4">
    <source>
        <dbReference type="ARBA" id="ARBA00022777"/>
    </source>
</evidence>
<dbReference type="Proteomes" id="UP000054558">
    <property type="component" value="Unassembled WGS sequence"/>
</dbReference>
<keyword evidence="2" id="KW-0808">Transferase</keyword>
<organism evidence="12 13">
    <name type="scientific">Klebsormidium nitens</name>
    <name type="common">Green alga</name>
    <name type="synonym">Ulothrix nitens</name>
    <dbReference type="NCBI Taxonomy" id="105231"/>
    <lineage>
        <taxon>Eukaryota</taxon>
        <taxon>Viridiplantae</taxon>
        <taxon>Streptophyta</taxon>
        <taxon>Klebsormidiophyceae</taxon>
        <taxon>Klebsormidiales</taxon>
        <taxon>Klebsormidiaceae</taxon>
        <taxon>Klebsormidium</taxon>
    </lineage>
</organism>
<keyword evidence="3 6" id="KW-0547">Nucleotide-binding</keyword>
<feature type="binding site" evidence="6">
    <location>
        <position position="503"/>
    </location>
    <ligand>
        <name>ATP</name>
        <dbReference type="ChEBI" id="CHEBI:30616"/>
    </ligand>
</feature>
<dbReference type="GO" id="GO:0005524">
    <property type="term" value="F:ATP binding"/>
    <property type="evidence" value="ECO:0007669"/>
    <property type="project" value="UniProtKB-UniRule"/>
</dbReference>
<dbReference type="PANTHER" id="PTHR47989:SF62">
    <property type="entry name" value="OS05G0423500 PROTEIN"/>
    <property type="match status" value="1"/>
</dbReference>
<dbReference type="Gene3D" id="3.10.100.10">
    <property type="entry name" value="Mannose-Binding Protein A, subunit A"/>
    <property type="match status" value="1"/>
</dbReference>
<dbReference type="EMBL" id="DF237002">
    <property type="protein sequence ID" value="GAQ80407.1"/>
    <property type="molecule type" value="Genomic_DNA"/>
</dbReference>
<keyword evidence="12" id="KW-0675">Receptor</keyword>
<feature type="compositionally biased region" description="Pro residues" evidence="7">
    <location>
        <begin position="442"/>
        <end position="453"/>
    </location>
</feature>
<feature type="domain" description="C-type lectin" evidence="11">
    <location>
        <begin position="49"/>
        <end position="197"/>
    </location>
</feature>
<reference evidence="12 13" key="1">
    <citation type="journal article" date="2014" name="Nat. Commun.">
        <title>Klebsormidium flaccidum genome reveals primary factors for plant terrestrial adaptation.</title>
        <authorList>
            <person name="Hori K."/>
            <person name="Maruyama F."/>
            <person name="Fujisawa T."/>
            <person name="Togashi T."/>
            <person name="Yamamoto N."/>
            <person name="Seo M."/>
            <person name="Sato S."/>
            <person name="Yamada T."/>
            <person name="Mori H."/>
            <person name="Tajima N."/>
            <person name="Moriyama T."/>
            <person name="Ikeuchi M."/>
            <person name="Watanabe M."/>
            <person name="Wada H."/>
            <person name="Kobayashi K."/>
            <person name="Saito M."/>
            <person name="Masuda T."/>
            <person name="Sasaki-Sekimoto Y."/>
            <person name="Mashiguchi K."/>
            <person name="Awai K."/>
            <person name="Shimojima M."/>
            <person name="Masuda S."/>
            <person name="Iwai M."/>
            <person name="Nobusawa T."/>
            <person name="Narise T."/>
            <person name="Kondo S."/>
            <person name="Saito H."/>
            <person name="Sato R."/>
            <person name="Murakawa M."/>
            <person name="Ihara Y."/>
            <person name="Oshima-Yamada Y."/>
            <person name="Ohtaka K."/>
            <person name="Satoh M."/>
            <person name="Sonobe K."/>
            <person name="Ishii M."/>
            <person name="Ohtani R."/>
            <person name="Kanamori-Sato M."/>
            <person name="Honoki R."/>
            <person name="Miyazaki D."/>
            <person name="Mochizuki H."/>
            <person name="Umetsu J."/>
            <person name="Higashi K."/>
            <person name="Shibata D."/>
            <person name="Kamiya Y."/>
            <person name="Sato N."/>
            <person name="Nakamura Y."/>
            <person name="Tabata S."/>
            <person name="Ida S."/>
            <person name="Kurokawa K."/>
            <person name="Ohta H."/>
        </authorList>
    </citation>
    <scope>NUCLEOTIDE SEQUENCE [LARGE SCALE GENOMIC DNA]</scope>
    <source>
        <strain evidence="12 13">NIES-2285</strain>
    </source>
</reference>
<dbReference type="PROSITE" id="PS01186">
    <property type="entry name" value="EGF_2"/>
    <property type="match status" value="1"/>
</dbReference>
<evidence type="ECO:0000313" key="13">
    <source>
        <dbReference type="Proteomes" id="UP000054558"/>
    </source>
</evidence>
<dbReference type="Gene3D" id="3.30.200.20">
    <property type="entry name" value="Phosphorylase Kinase, domain 1"/>
    <property type="match status" value="1"/>
</dbReference>
<evidence type="ECO:0000256" key="9">
    <source>
        <dbReference type="SAM" id="SignalP"/>
    </source>
</evidence>
<dbReference type="GO" id="GO:0007165">
    <property type="term" value="P:signal transduction"/>
    <property type="evidence" value="ECO:0000318"/>
    <property type="project" value="GO_Central"/>
</dbReference>
<dbReference type="GO" id="GO:0004674">
    <property type="term" value="F:protein serine/threonine kinase activity"/>
    <property type="evidence" value="ECO:0007669"/>
    <property type="project" value="UniProtKB-KW"/>
</dbReference>
<dbReference type="OMA" id="ERRISVC"/>
<evidence type="ECO:0000256" key="5">
    <source>
        <dbReference type="ARBA" id="ARBA00022840"/>
    </source>
</evidence>
<dbReference type="InterPro" id="IPR016186">
    <property type="entry name" value="C-type_lectin-like/link_sf"/>
</dbReference>
<dbReference type="PROSITE" id="PS00108">
    <property type="entry name" value="PROTEIN_KINASE_ST"/>
    <property type="match status" value="1"/>
</dbReference>
<keyword evidence="9" id="KW-0732">Signal</keyword>
<dbReference type="PROSITE" id="PS00107">
    <property type="entry name" value="PROTEIN_KINASE_ATP"/>
    <property type="match status" value="1"/>
</dbReference>
<feature type="transmembrane region" description="Helical" evidence="8">
    <location>
        <begin position="398"/>
        <end position="424"/>
    </location>
</feature>
<accession>A0A1Y1HV38</accession>
<dbReference type="OrthoDB" id="1909384at2759"/>
<keyword evidence="1" id="KW-0723">Serine/threonine-protein kinase</keyword>
<evidence type="ECO:0000259" key="10">
    <source>
        <dbReference type="PROSITE" id="PS50011"/>
    </source>
</evidence>
<evidence type="ECO:0000256" key="7">
    <source>
        <dbReference type="SAM" id="MobiDB-lite"/>
    </source>
</evidence>
<evidence type="ECO:0000259" key="11">
    <source>
        <dbReference type="PROSITE" id="PS50041"/>
    </source>
</evidence>
<dbReference type="FunFam" id="3.30.200.20:FF:000039">
    <property type="entry name" value="receptor-like protein kinase FERONIA"/>
    <property type="match status" value="1"/>
</dbReference>
<keyword evidence="5 6" id="KW-0067">ATP-binding</keyword>
<keyword evidence="4 12" id="KW-0418">Kinase</keyword>
<dbReference type="InterPro" id="IPR008271">
    <property type="entry name" value="Ser/Thr_kinase_AS"/>
</dbReference>
<dbReference type="Gene3D" id="1.10.510.10">
    <property type="entry name" value="Transferase(Phosphotransferase) domain 1"/>
    <property type="match status" value="1"/>
</dbReference>
<dbReference type="FunFam" id="1.10.510.10:FF:000095">
    <property type="entry name" value="protein STRUBBELIG-RECEPTOR FAMILY 8"/>
    <property type="match status" value="1"/>
</dbReference>
<dbReference type="STRING" id="105231.A0A1Y1HV38"/>
<feature type="signal peptide" evidence="9">
    <location>
        <begin position="1"/>
        <end position="29"/>
    </location>
</feature>
<dbReference type="SMART" id="SM00034">
    <property type="entry name" value="CLECT"/>
    <property type="match status" value="1"/>
</dbReference>
<dbReference type="PANTHER" id="PTHR47989">
    <property type="entry name" value="OS01G0750732 PROTEIN"/>
    <property type="match status" value="1"/>
</dbReference>
<dbReference type="InterPro" id="IPR009030">
    <property type="entry name" value="Growth_fac_rcpt_cys_sf"/>
</dbReference>
<name>A0A1Y1HV38_KLENI</name>
<dbReference type="SUPFAM" id="SSF57184">
    <property type="entry name" value="Growth factor receptor domain"/>
    <property type="match status" value="1"/>
</dbReference>
<dbReference type="InterPro" id="IPR000742">
    <property type="entry name" value="EGF"/>
</dbReference>
<keyword evidence="8" id="KW-0812">Transmembrane</keyword>
<dbReference type="InterPro" id="IPR011009">
    <property type="entry name" value="Kinase-like_dom_sf"/>
</dbReference>
<protein>
    <submittedName>
        <fullName evidence="12">Receptor-like protein kinase</fullName>
    </submittedName>
</protein>
<dbReference type="InterPro" id="IPR017441">
    <property type="entry name" value="Protein_kinase_ATP_BS"/>
</dbReference>
<dbReference type="Pfam" id="PF07714">
    <property type="entry name" value="PK_Tyr_Ser-Thr"/>
    <property type="match status" value="1"/>
</dbReference>
<feature type="region of interest" description="Disordered" evidence="7">
    <location>
        <begin position="434"/>
        <end position="453"/>
    </location>
</feature>
<dbReference type="InterPro" id="IPR001245">
    <property type="entry name" value="Ser-Thr/Tyr_kinase_cat_dom"/>
</dbReference>
<dbReference type="InterPro" id="IPR016187">
    <property type="entry name" value="CTDL_fold"/>
</dbReference>
<dbReference type="AlphaFoldDB" id="A0A1Y1HV38"/>
<dbReference type="CDD" id="cd00037">
    <property type="entry name" value="CLECT"/>
    <property type="match status" value="1"/>
</dbReference>
<evidence type="ECO:0000256" key="1">
    <source>
        <dbReference type="ARBA" id="ARBA00022527"/>
    </source>
</evidence>
<keyword evidence="8" id="KW-0472">Membrane</keyword>
<sequence length="788" mass="85235">MRRRKAALRWARNGFVLVTWLAAILSACAAQIPKLRSFNQCPDRWFRTPSGACLLLTINRTQLTWDTAEQACVDQGAHLASASSLTEWLELNSTCEQSAQNDCWFGAHQKDGQTAPGAGWYWQDCMAQQAVPWDSLVPGVVQWRAGSPGEAYTVEPNDYNSTAETFGAEKNNENCAKFEGGKAVDYVCSTIKPYSSTAYVCGKSRYCSIHGTSVRSGSGSSATCACTCLPGFYGDGQTCEVCDDNASPLSFPNGTSACACTPPYAGNGYRCALPNPPPNPPPVTANPPPLPSNFTVPGANQTSGGAASLGGSILALPPMTGTVNCSSMARLVVQTNGSWGCQCNPPAQGNGKMCLMCDANAGAVLASNGTGLLECQCKPGFQGSGTECRPVKRVNKGFLGVTVAFSLLCALGLCCCLLVGARFWRRRKRKAFRQVRGSSVDPPSPGTPYPGTPYPANPKVTVYSLRELERATNSWAGDNLLGIGSYGEVYRADFADGSQAAVKRCRERSAKEVREFRNEVDLLSRVHHQHLVQLLGYCTEREEQILVYEYMAQGNLRFNLAHDNGRPPLTWRQRLEVALGAAMGLAYLHEGADPPIIHRDVKPSNILLNTALEAKVADFGISMAHRLGPQDHITTTIRGTPGYLDPDYLVTQQLSDKSDVYSFGVVLLELITGRGVTDTTRPANEVYLIRWAKQYLVSNQASAIIEDRIRGQYTDQSAFTVAYLIAQCLAELPEDRPSMSTVVTGLKDALRLEGWGSPSGTTKSLGTSTFSIREPGRQEESEQVMITL</sequence>
<dbReference type="GO" id="GO:0004672">
    <property type="term" value="F:protein kinase activity"/>
    <property type="evidence" value="ECO:0000318"/>
    <property type="project" value="GO_Central"/>
</dbReference>
<keyword evidence="13" id="KW-1185">Reference proteome</keyword>
<evidence type="ECO:0000256" key="3">
    <source>
        <dbReference type="ARBA" id="ARBA00022741"/>
    </source>
</evidence>
<evidence type="ECO:0000256" key="2">
    <source>
        <dbReference type="ARBA" id="ARBA00022679"/>
    </source>
</evidence>
<keyword evidence="8" id="KW-1133">Transmembrane helix</keyword>
<dbReference type="SMART" id="SM00220">
    <property type="entry name" value="S_TKc"/>
    <property type="match status" value="1"/>
</dbReference>
<dbReference type="InterPro" id="IPR000719">
    <property type="entry name" value="Prot_kinase_dom"/>
</dbReference>
<evidence type="ECO:0000313" key="12">
    <source>
        <dbReference type="EMBL" id="GAQ80407.1"/>
    </source>
</evidence>
<evidence type="ECO:0000256" key="6">
    <source>
        <dbReference type="PROSITE-ProRule" id="PRU10141"/>
    </source>
</evidence>